<comment type="catalytic activity">
    <reaction evidence="10">
        <text>12-octadecanoyloxy-octadecanoate + H2O = 12-hydroxyoctadecanoate + octadecanoate + H(+)</text>
        <dbReference type="Rhea" id="RHEA:52080"/>
        <dbReference type="ChEBI" id="CHEBI:15377"/>
        <dbReference type="ChEBI" id="CHEBI:15378"/>
        <dbReference type="ChEBI" id="CHEBI:25629"/>
        <dbReference type="ChEBI" id="CHEBI:84201"/>
        <dbReference type="ChEBI" id="CHEBI:136330"/>
    </reaction>
    <physiologicalReaction direction="left-to-right" evidence="10">
        <dbReference type="Rhea" id="RHEA:52081"/>
    </physiologicalReaction>
</comment>
<dbReference type="PANTHER" id="PTHR10989">
    <property type="entry name" value="ANDROGEN-INDUCED PROTEIN 1-RELATED"/>
    <property type="match status" value="1"/>
</dbReference>
<evidence type="ECO:0000256" key="1">
    <source>
        <dbReference type="ARBA" id="ARBA00000923"/>
    </source>
</evidence>
<evidence type="ECO:0000256" key="2">
    <source>
        <dbReference type="ARBA" id="ARBA00004127"/>
    </source>
</evidence>
<evidence type="ECO:0000256" key="7">
    <source>
        <dbReference type="ARBA" id="ARBA00047368"/>
    </source>
</evidence>
<dbReference type="Proteomes" id="UP001153712">
    <property type="component" value="Chromosome 3"/>
</dbReference>
<comment type="similarity">
    <text evidence="3">Belongs to the AIG1 family.</text>
</comment>
<comment type="catalytic activity">
    <reaction evidence="7">
        <text>12-hexadecanoyloxy-octadecanoate + H2O = 12-hydroxyoctadecanoate + hexadecanoate + H(+)</text>
        <dbReference type="Rhea" id="RHEA:52056"/>
        <dbReference type="ChEBI" id="CHEBI:7896"/>
        <dbReference type="ChEBI" id="CHEBI:15377"/>
        <dbReference type="ChEBI" id="CHEBI:15378"/>
        <dbReference type="ChEBI" id="CHEBI:83677"/>
        <dbReference type="ChEBI" id="CHEBI:84201"/>
    </reaction>
    <physiologicalReaction direction="left-to-right" evidence="7">
        <dbReference type="Rhea" id="RHEA:52057"/>
    </physiologicalReaction>
</comment>
<proteinExistence type="inferred from homology"/>
<comment type="catalytic activity">
    <reaction evidence="9">
        <text>9-hexadecanoyloxy-octadecanoate + H2O = 9-hydroxy-octadecanoate + hexadecanoate + H(+)</text>
        <dbReference type="Rhea" id="RHEA:52052"/>
        <dbReference type="ChEBI" id="CHEBI:7896"/>
        <dbReference type="ChEBI" id="CHEBI:15377"/>
        <dbReference type="ChEBI" id="CHEBI:15378"/>
        <dbReference type="ChEBI" id="CHEBI:83670"/>
        <dbReference type="ChEBI" id="CHEBI:136286"/>
    </reaction>
    <physiologicalReaction direction="left-to-right" evidence="9">
        <dbReference type="Rhea" id="RHEA:52053"/>
    </physiologicalReaction>
</comment>
<comment type="catalytic activity">
    <reaction evidence="15">
        <text>13-(9Z-hexadecenoyloxy)-octadecanoate + H2O = 13-hydroxy-octadecanoate + (9Z)-hexadecenoate + H(+)</text>
        <dbReference type="Rhea" id="RHEA:52076"/>
        <dbReference type="ChEBI" id="CHEBI:15377"/>
        <dbReference type="ChEBI" id="CHEBI:15378"/>
        <dbReference type="ChEBI" id="CHEBI:32372"/>
        <dbReference type="ChEBI" id="CHEBI:136304"/>
        <dbReference type="ChEBI" id="CHEBI:136315"/>
    </reaction>
    <physiologicalReaction direction="left-to-right" evidence="15">
        <dbReference type="Rhea" id="RHEA:52077"/>
    </physiologicalReaction>
</comment>
<evidence type="ECO:0000256" key="3">
    <source>
        <dbReference type="ARBA" id="ARBA00009300"/>
    </source>
</evidence>
<evidence type="ECO:0000256" key="13">
    <source>
        <dbReference type="ARBA" id="ARBA00049221"/>
    </source>
</evidence>
<feature type="transmembrane region" description="Helical" evidence="17">
    <location>
        <begin position="191"/>
        <end position="215"/>
    </location>
</feature>
<comment type="catalytic activity">
    <reaction evidence="12">
        <text>9-(9Z-octadecenoyloxy)-octadecanoate + H2O = 9-hydroxy-octadecanoate + (9Z)-octadecenoate + H(+)</text>
        <dbReference type="Rhea" id="RHEA:52048"/>
        <dbReference type="ChEBI" id="CHEBI:15377"/>
        <dbReference type="ChEBI" id="CHEBI:15378"/>
        <dbReference type="ChEBI" id="CHEBI:30823"/>
        <dbReference type="ChEBI" id="CHEBI:136282"/>
        <dbReference type="ChEBI" id="CHEBI:136286"/>
    </reaction>
    <physiologicalReaction direction="left-to-right" evidence="12">
        <dbReference type="Rhea" id="RHEA:52049"/>
    </physiologicalReaction>
</comment>
<evidence type="ECO:0000256" key="4">
    <source>
        <dbReference type="ARBA" id="ARBA00022692"/>
    </source>
</evidence>
<gene>
    <name evidence="18" type="ORF">PHYEVI_LOCUS7166</name>
</gene>
<accession>A0A9N9TRB8</accession>
<comment type="catalytic activity">
    <reaction evidence="13">
        <text>9-octadecanoyloxy-octadecanoate + H2O = 9-hydroxy-octadecanoate + octadecanoate + H(+)</text>
        <dbReference type="Rhea" id="RHEA:52096"/>
        <dbReference type="ChEBI" id="CHEBI:15377"/>
        <dbReference type="ChEBI" id="CHEBI:15378"/>
        <dbReference type="ChEBI" id="CHEBI:25629"/>
        <dbReference type="ChEBI" id="CHEBI:136286"/>
        <dbReference type="ChEBI" id="CHEBI:136373"/>
    </reaction>
    <physiologicalReaction direction="left-to-right" evidence="13">
        <dbReference type="Rhea" id="RHEA:52097"/>
    </physiologicalReaction>
</comment>
<evidence type="ECO:0000256" key="12">
    <source>
        <dbReference type="ARBA" id="ARBA00048800"/>
    </source>
</evidence>
<evidence type="ECO:0000256" key="15">
    <source>
        <dbReference type="ARBA" id="ARBA00049322"/>
    </source>
</evidence>
<keyword evidence="19" id="KW-1185">Reference proteome</keyword>
<dbReference type="GO" id="GO:0016020">
    <property type="term" value="C:membrane"/>
    <property type="evidence" value="ECO:0007669"/>
    <property type="project" value="InterPro"/>
</dbReference>
<sequence>MELIFLVAICALTALLKQRLGKQLKTNVTFLNLFRLLFHVFVCAHHLYVMVYLAKMDKSKITDPAAKMMLTYAPVYFTPWNFATQGIYFSLSVLYDLLKVLSVSPTKLQRTLNNCLNHIYTGGIFPFSILVFTMFWGLYVIEPEFVFPKSCEETFPSWLNHSLHSWILIFAFVETSLVIRYPKKPKISIRGFNITFSIYHILFVSSRFFIGYWVYPLFNLLTHFQVFVFIWLYYFYMRFLLSLGLQIEKLKYSFVKYRD</sequence>
<dbReference type="InterPro" id="IPR006838">
    <property type="entry name" value="ADTRP_AIG1"/>
</dbReference>
<keyword evidence="6 17" id="KW-0472">Membrane</keyword>
<protein>
    <submittedName>
        <fullName evidence="18">Uncharacterized protein</fullName>
    </submittedName>
</protein>
<dbReference type="OrthoDB" id="1898221at2759"/>
<feature type="transmembrane region" description="Helical" evidence="17">
    <location>
        <begin position="161"/>
        <end position="179"/>
    </location>
</feature>
<evidence type="ECO:0000256" key="5">
    <source>
        <dbReference type="ARBA" id="ARBA00022989"/>
    </source>
</evidence>
<comment type="catalytic activity">
    <reaction evidence="14">
        <text>13-(9Z-octadecenoyloxy)-octadecanoate + H2O = 13-hydroxy-octadecanoate + (9Z)-octadecenoate + H(+)</text>
        <dbReference type="Rhea" id="RHEA:52064"/>
        <dbReference type="ChEBI" id="CHEBI:15377"/>
        <dbReference type="ChEBI" id="CHEBI:15378"/>
        <dbReference type="ChEBI" id="CHEBI:30823"/>
        <dbReference type="ChEBI" id="CHEBI:136303"/>
        <dbReference type="ChEBI" id="CHEBI:136304"/>
    </reaction>
    <physiologicalReaction direction="left-to-right" evidence="14">
        <dbReference type="Rhea" id="RHEA:52065"/>
    </physiologicalReaction>
</comment>
<evidence type="ECO:0000313" key="18">
    <source>
        <dbReference type="EMBL" id="CAG9860818.1"/>
    </source>
</evidence>
<evidence type="ECO:0000256" key="16">
    <source>
        <dbReference type="ARBA" id="ARBA00049428"/>
    </source>
</evidence>
<dbReference type="EMBL" id="OU900096">
    <property type="protein sequence ID" value="CAG9860818.1"/>
    <property type="molecule type" value="Genomic_DNA"/>
</dbReference>
<evidence type="ECO:0000256" key="6">
    <source>
        <dbReference type="ARBA" id="ARBA00023136"/>
    </source>
</evidence>
<evidence type="ECO:0000256" key="17">
    <source>
        <dbReference type="SAM" id="Phobius"/>
    </source>
</evidence>
<comment type="catalytic activity">
    <reaction evidence="11">
        <text>12-(9Z-octadecenoyloxy)-octadecanoate + H2O = 12-hydroxyoctadecanoate + (9Z)-octadecenoate + H(+)</text>
        <dbReference type="Rhea" id="RHEA:52060"/>
        <dbReference type="ChEBI" id="CHEBI:15377"/>
        <dbReference type="ChEBI" id="CHEBI:15378"/>
        <dbReference type="ChEBI" id="CHEBI:30823"/>
        <dbReference type="ChEBI" id="CHEBI:84201"/>
        <dbReference type="ChEBI" id="CHEBI:136302"/>
    </reaction>
    <physiologicalReaction direction="left-to-right" evidence="11">
        <dbReference type="Rhea" id="RHEA:52061"/>
    </physiologicalReaction>
</comment>
<reference evidence="18" key="1">
    <citation type="submission" date="2022-01" db="EMBL/GenBank/DDBJ databases">
        <authorList>
            <person name="King R."/>
        </authorList>
    </citation>
    <scope>NUCLEOTIDE SEQUENCE</scope>
</reference>
<comment type="catalytic activity">
    <reaction evidence="16">
        <text>12-(9Z-hexadecenoyloxy)-octadecanoate + H2O = 12-hydroxyoctadecanoate + (9Z)-hexadecenoate + H(+)</text>
        <dbReference type="Rhea" id="RHEA:52072"/>
        <dbReference type="ChEBI" id="CHEBI:15377"/>
        <dbReference type="ChEBI" id="CHEBI:15378"/>
        <dbReference type="ChEBI" id="CHEBI:32372"/>
        <dbReference type="ChEBI" id="CHEBI:84201"/>
        <dbReference type="ChEBI" id="CHEBI:136312"/>
    </reaction>
    <physiologicalReaction direction="left-to-right" evidence="16">
        <dbReference type="Rhea" id="RHEA:52073"/>
    </physiologicalReaction>
</comment>
<comment type="subcellular location">
    <subcellularLocation>
        <location evidence="2">Endomembrane system</location>
        <topology evidence="2">Multi-pass membrane protein</topology>
    </subcellularLocation>
</comment>
<comment type="catalytic activity">
    <reaction evidence="8">
        <text>13-octadecanoyloxy-octadecanoate + H2O = 13-hydroxy-octadecanoate + octadecanoate + H(+)</text>
        <dbReference type="Rhea" id="RHEA:52084"/>
        <dbReference type="ChEBI" id="CHEBI:15377"/>
        <dbReference type="ChEBI" id="CHEBI:15378"/>
        <dbReference type="ChEBI" id="CHEBI:25629"/>
        <dbReference type="ChEBI" id="CHEBI:136304"/>
        <dbReference type="ChEBI" id="CHEBI:136335"/>
    </reaction>
    <physiologicalReaction direction="left-to-right" evidence="8">
        <dbReference type="Rhea" id="RHEA:52085"/>
    </physiologicalReaction>
</comment>
<dbReference type="Pfam" id="PF04750">
    <property type="entry name" value="Far-17a_AIG1"/>
    <property type="match status" value="1"/>
</dbReference>
<evidence type="ECO:0000256" key="11">
    <source>
        <dbReference type="ARBA" id="ARBA00048701"/>
    </source>
</evidence>
<evidence type="ECO:0000256" key="10">
    <source>
        <dbReference type="ARBA" id="ARBA00048680"/>
    </source>
</evidence>
<dbReference type="AlphaFoldDB" id="A0A9N9TRB8"/>
<keyword evidence="5 17" id="KW-1133">Transmembrane helix</keyword>
<dbReference type="GO" id="GO:0012505">
    <property type="term" value="C:endomembrane system"/>
    <property type="evidence" value="ECO:0007669"/>
    <property type="project" value="UniProtKB-SubCell"/>
</dbReference>
<organism evidence="18 19">
    <name type="scientific">Phyllotreta striolata</name>
    <name type="common">Striped flea beetle</name>
    <name type="synonym">Crioceris striolata</name>
    <dbReference type="NCBI Taxonomy" id="444603"/>
    <lineage>
        <taxon>Eukaryota</taxon>
        <taxon>Metazoa</taxon>
        <taxon>Ecdysozoa</taxon>
        <taxon>Arthropoda</taxon>
        <taxon>Hexapoda</taxon>
        <taxon>Insecta</taxon>
        <taxon>Pterygota</taxon>
        <taxon>Neoptera</taxon>
        <taxon>Endopterygota</taxon>
        <taxon>Coleoptera</taxon>
        <taxon>Polyphaga</taxon>
        <taxon>Cucujiformia</taxon>
        <taxon>Chrysomeloidea</taxon>
        <taxon>Chrysomelidae</taxon>
        <taxon>Galerucinae</taxon>
        <taxon>Alticini</taxon>
        <taxon>Phyllotreta</taxon>
    </lineage>
</organism>
<feature type="transmembrane region" description="Helical" evidence="17">
    <location>
        <begin position="119"/>
        <end position="141"/>
    </location>
</feature>
<comment type="catalytic activity">
    <reaction evidence="1">
        <text>9-(9Z-hexadecenoyloxy)-octadecanoate + H2O = (9Z)-hexadecenoate + 9-hydroxy-octadecanoate + H(+)</text>
        <dbReference type="Rhea" id="RHEA:52068"/>
        <dbReference type="ChEBI" id="CHEBI:15377"/>
        <dbReference type="ChEBI" id="CHEBI:15378"/>
        <dbReference type="ChEBI" id="CHEBI:32372"/>
        <dbReference type="ChEBI" id="CHEBI:136286"/>
        <dbReference type="ChEBI" id="CHEBI:136309"/>
    </reaction>
    <physiologicalReaction direction="left-to-right" evidence="1">
        <dbReference type="Rhea" id="RHEA:52069"/>
    </physiologicalReaction>
</comment>
<evidence type="ECO:0000256" key="8">
    <source>
        <dbReference type="ARBA" id="ARBA00047427"/>
    </source>
</evidence>
<evidence type="ECO:0000313" key="19">
    <source>
        <dbReference type="Proteomes" id="UP001153712"/>
    </source>
</evidence>
<dbReference type="PANTHER" id="PTHR10989:SF16">
    <property type="entry name" value="AT02829P-RELATED"/>
    <property type="match status" value="1"/>
</dbReference>
<evidence type="ECO:0000256" key="9">
    <source>
        <dbReference type="ARBA" id="ARBA00047863"/>
    </source>
</evidence>
<evidence type="ECO:0000256" key="14">
    <source>
        <dbReference type="ARBA" id="ARBA00049296"/>
    </source>
</evidence>
<feature type="transmembrane region" description="Helical" evidence="17">
    <location>
        <begin position="221"/>
        <end position="241"/>
    </location>
</feature>
<keyword evidence="4 17" id="KW-0812">Transmembrane</keyword>
<feature type="transmembrane region" description="Helical" evidence="17">
    <location>
        <begin position="37"/>
        <end position="54"/>
    </location>
</feature>
<name>A0A9N9TRB8_PHYSR</name>